<comment type="caution">
    <text evidence="3">The sequence shown here is derived from an EMBL/GenBank/DDBJ whole genome shotgun (WGS) entry which is preliminary data.</text>
</comment>
<evidence type="ECO:0000313" key="3">
    <source>
        <dbReference type="EMBL" id="GMK60006.1"/>
    </source>
</evidence>
<dbReference type="Proteomes" id="UP001222932">
    <property type="component" value="Unassembled WGS sequence"/>
</dbReference>
<name>A0AAD3YEB5_9TREE</name>
<evidence type="ECO:0000256" key="2">
    <source>
        <dbReference type="SAM" id="Phobius"/>
    </source>
</evidence>
<feature type="transmembrane region" description="Helical" evidence="2">
    <location>
        <begin position="261"/>
        <end position="280"/>
    </location>
</feature>
<feature type="region of interest" description="Disordered" evidence="1">
    <location>
        <begin position="24"/>
        <end position="170"/>
    </location>
</feature>
<dbReference type="PANTHER" id="PTHR34391">
    <property type="entry name" value="UPF0658 GOLGI APPARATUS MEMBRANE PROTEIN C1952.10C-RELATED"/>
    <property type="match status" value="1"/>
</dbReference>
<feature type="compositionally biased region" description="Low complexity" evidence="1">
    <location>
        <begin position="30"/>
        <end position="44"/>
    </location>
</feature>
<keyword evidence="2" id="KW-1133">Transmembrane helix</keyword>
<feature type="compositionally biased region" description="Basic and acidic residues" evidence="1">
    <location>
        <begin position="154"/>
        <end position="167"/>
    </location>
</feature>
<feature type="transmembrane region" description="Helical" evidence="2">
    <location>
        <begin position="307"/>
        <end position="331"/>
    </location>
</feature>
<reference evidence="3" key="2">
    <citation type="submission" date="2023-06" db="EMBL/GenBank/DDBJ databases">
        <authorList>
            <person name="Kobayashi Y."/>
            <person name="Kayamori A."/>
            <person name="Aoki K."/>
            <person name="Shiwa Y."/>
            <person name="Fujita N."/>
            <person name="Sugita T."/>
            <person name="Iwasaki W."/>
            <person name="Tanaka N."/>
            <person name="Takashima M."/>
        </authorList>
    </citation>
    <scope>NUCLEOTIDE SEQUENCE</scope>
    <source>
        <strain evidence="3">HIS016</strain>
    </source>
</reference>
<sequence length="520" mass="57588">MSSIDQRFTLSDYDYVVDAVSTHPPSHVVSPGSMSPTSATSPTTRAFRPLPNLPRVTSPASPSALAPADSFLGPGPAPIPASPEQPPSRASSSASSPTSVGLTYPPRTYPGQFAVAMSPHGPNPPPQSRPPFSSSSSTARAPDEGRLSMASEPGDEKDGEKTVETTKTDYVPPKAPNKWLDGLWPKNGAIRALIIVTLLEAVIDIAIQANLLWRYDQEVSDDTGSANGRRLRIFLVVFIIAHILQVTYTLWAVYHRNTIQIVGLAIFNCLLLIYAAIQVGEIAEVLGTKTDGNAHTDSKIFSLPTKILSGLVIAVIAAAQIAYVILAWSIWKEFGWRIYRFLGADLQIRRYYRQYQIFECILCFTFFFFLGFGVQFIFMVLRGNDPEKYVTIVMLPVSLVWLVLGAIAGRWELGWLMAVFIVGQHGAIAYFIFKIVRIWTVTDDRYEGVEKSLTIFSVLALVMIVLCIVFGIIVWRNFGKGLKRATGWRRRRHRHTPSDEMGLGHSADGDFKLQRRITID</sequence>
<feature type="transmembrane region" description="Helical" evidence="2">
    <location>
        <begin position="357"/>
        <end position="377"/>
    </location>
</feature>
<dbReference type="PANTHER" id="PTHR34391:SF2">
    <property type="entry name" value="TRP C-TERMINAL DOMAIN-CONTAINING PROTEIN"/>
    <property type="match status" value="1"/>
</dbReference>
<accession>A0AAD3YEB5</accession>
<proteinExistence type="predicted"/>
<protein>
    <submittedName>
        <fullName evidence="3">Uncharacterized protein</fullName>
    </submittedName>
</protein>
<feature type="compositionally biased region" description="Low complexity" evidence="1">
    <location>
        <begin position="58"/>
        <end position="74"/>
    </location>
</feature>
<feature type="transmembrane region" description="Helical" evidence="2">
    <location>
        <begin position="453"/>
        <end position="475"/>
    </location>
</feature>
<feature type="transmembrane region" description="Helical" evidence="2">
    <location>
        <begin position="389"/>
        <end position="408"/>
    </location>
</feature>
<feature type="transmembrane region" description="Helical" evidence="2">
    <location>
        <begin position="415"/>
        <end position="433"/>
    </location>
</feature>
<organism evidence="3 4">
    <name type="scientific">Cutaneotrichosporon spelunceum</name>
    <dbReference type="NCBI Taxonomy" id="1672016"/>
    <lineage>
        <taxon>Eukaryota</taxon>
        <taxon>Fungi</taxon>
        <taxon>Dikarya</taxon>
        <taxon>Basidiomycota</taxon>
        <taxon>Agaricomycotina</taxon>
        <taxon>Tremellomycetes</taxon>
        <taxon>Trichosporonales</taxon>
        <taxon>Trichosporonaceae</taxon>
        <taxon>Cutaneotrichosporon</taxon>
    </lineage>
</organism>
<dbReference type="InterPro" id="IPR040410">
    <property type="entry name" value="UPF0658_Golgi"/>
</dbReference>
<feature type="compositionally biased region" description="Pro residues" evidence="1">
    <location>
        <begin position="75"/>
        <end position="86"/>
    </location>
</feature>
<feature type="transmembrane region" description="Helical" evidence="2">
    <location>
        <begin position="233"/>
        <end position="254"/>
    </location>
</feature>
<keyword evidence="4" id="KW-1185">Reference proteome</keyword>
<keyword evidence="2" id="KW-0812">Transmembrane</keyword>
<reference evidence="3" key="1">
    <citation type="journal article" date="2023" name="BMC Genomics">
        <title>Chromosome-level genome assemblies of Cutaneotrichosporon spp. (Trichosporonales, Basidiomycota) reveal imbalanced evolution between nucleotide sequences and chromosome synteny.</title>
        <authorList>
            <person name="Kobayashi Y."/>
            <person name="Kayamori A."/>
            <person name="Aoki K."/>
            <person name="Shiwa Y."/>
            <person name="Matsutani M."/>
            <person name="Fujita N."/>
            <person name="Sugita T."/>
            <person name="Iwasaki W."/>
            <person name="Tanaka N."/>
            <person name="Takashima M."/>
        </authorList>
    </citation>
    <scope>NUCLEOTIDE SEQUENCE</scope>
    <source>
        <strain evidence="3">HIS016</strain>
    </source>
</reference>
<feature type="transmembrane region" description="Helical" evidence="2">
    <location>
        <begin position="192"/>
        <end position="213"/>
    </location>
</feature>
<evidence type="ECO:0000313" key="4">
    <source>
        <dbReference type="Proteomes" id="UP001222932"/>
    </source>
</evidence>
<gene>
    <name evidence="3" type="ORF">CspeluHIS016_0902230</name>
</gene>
<feature type="compositionally biased region" description="Low complexity" evidence="1">
    <location>
        <begin position="87"/>
        <end position="99"/>
    </location>
</feature>
<keyword evidence="2" id="KW-0472">Membrane</keyword>
<dbReference type="EMBL" id="BTCM01000009">
    <property type="protein sequence ID" value="GMK60006.1"/>
    <property type="molecule type" value="Genomic_DNA"/>
</dbReference>
<evidence type="ECO:0000256" key="1">
    <source>
        <dbReference type="SAM" id="MobiDB-lite"/>
    </source>
</evidence>
<dbReference type="AlphaFoldDB" id="A0AAD3YEB5"/>
<dbReference type="GO" id="GO:0005794">
    <property type="term" value="C:Golgi apparatus"/>
    <property type="evidence" value="ECO:0007669"/>
    <property type="project" value="TreeGrafter"/>
</dbReference>